<dbReference type="Gene3D" id="1.10.1450.10">
    <property type="entry name" value="Tetraspanin"/>
    <property type="match status" value="1"/>
</dbReference>
<dbReference type="InterPro" id="IPR018499">
    <property type="entry name" value="Tetraspanin/Peripherin"/>
</dbReference>
<comment type="subcellular location">
    <subcellularLocation>
        <location evidence="1 6">Membrane</location>
        <topology evidence="1 6">Multi-pass membrane protein</topology>
    </subcellularLocation>
</comment>
<dbReference type="InterPro" id="IPR008952">
    <property type="entry name" value="Tetraspanin_EC2_sf"/>
</dbReference>
<name>A0AAJ6YSE2_9HYME</name>
<dbReference type="GO" id="GO:0005886">
    <property type="term" value="C:plasma membrane"/>
    <property type="evidence" value="ECO:0007669"/>
    <property type="project" value="TreeGrafter"/>
</dbReference>
<feature type="transmembrane region" description="Helical" evidence="6">
    <location>
        <begin position="12"/>
        <end position="36"/>
    </location>
</feature>
<feature type="transmembrane region" description="Helical" evidence="6">
    <location>
        <begin position="56"/>
        <end position="78"/>
    </location>
</feature>
<keyword evidence="7" id="KW-1185">Reference proteome</keyword>
<protein>
    <recommendedName>
        <fullName evidence="6">Tetraspanin</fullName>
    </recommendedName>
</protein>
<gene>
    <name evidence="8" type="primary">LOC105366545</name>
</gene>
<organism evidence="7 8">
    <name type="scientific">Ceratosolen solmsi marchali</name>
    <dbReference type="NCBI Taxonomy" id="326594"/>
    <lineage>
        <taxon>Eukaryota</taxon>
        <taxon>Metazoa</taxon>
        <taxon>Ecdysozoa</taxon>
        <taxon>Arthropoda</taxon>
        <taxon>Hexapoda</taxon>
        <taxon>Insecta</taxon>
        <taxon>Pterygota</taxon>
        <taxon>Neoptera</taxon>
        <taxon>Endopterygota</taxon>
        <taxon>Hymenoptera</taxon>
        <taxon>Apocrita</taxon>
        <taxon>Proctotrupomorpha</taxon>
        <taxon>Chalcidoidea</taxon>
        <taxon>Agaonidae</taxon>
        <taxon>Agaoninae</taxon>
        <taxon>Ceratosolen</taxon>
    </lineage>
</organism>
<evidence type="ECO:0000256" key="5">
    <source>
        <dbReference type="ARBA" id="ARBA00023136"/>
    </source>
</evidence>
<dbReference type="RefSeq" id="XP_011503334.1">
    <property type="nucleotide sequence ID" value="XM_011505032.1"/>
</dbReference>
<evidence type="ECO:0000256" key="2">
    <source>
        <dbReference type="ARBA" id="ARBA00006840"/>
    </source>
</evidence>
<comment type="similarity">
    <text evidence="2 6">Belongs to the tetraspanin (TM4SF) family.</text>
</comment>
<dbReference type="Pfam" id="PF00335">
    <property type="entry name" value="Tetraspanin"/>
    <property type="match status" value="1"/>
</dbReference>
<feature type="transmembrane region" description="Helical" evidence="6">
    <location>
        <begin position="85"/>
        <end position="108"/>
    </location>
</feature>
<accession>A0AAJ6YSE2</accession>
<dbReference type="PIRSF" id="PIRSF002419">
    <property type="entry name" value="Tetraspanin"/>
    <property type="match status" value="1"/>
</dbReference>
<keyword evidence="5 6" id="KW-0472">Membrane</keyword>
<dbReference type="Proteomes" id="UP000695007">
    <property type="component" value="Unplaced"/>
</dbReference>
<dbReference type="PANTHER" id="PTHR19282">
    <property type="entry name" value="TETRASPANIN"/>
    <property type="match status" value="1"/>
</dbReference>
<evidence type="ECO:0000256" key="6">
    <source>
        <dbReference type="RuleBase" id="RU361218"/>
    </source>
</evidence>
<reference evidence="8" key="1">
    <citation type="submission" date="2025-08" db="UniProtKB">
        <authorList>
            <consortium name="RefSeq"/>
        </authorList>
    </citation>
    <scope>IDENTIFICATION</scope>
</reference>
<feature type="transmembrane region" description="Helical" evidence="6">
    <location>
        <begin position="231"/>
        <end position="257"/>
    </location>
</feature>
<evidence type="ECO:0000256" key="3">
    <source>
        <dbReference type="ARBA" id="ARBA00022692"/>
    </source>
</evidence>
<proteinExistence type="inferred from homology"/>
<evidence type="ECO:0000313" key="8">
    <source>
        <dbReference type="RefSeq" id="XP_011503334.1"/>
    </source>
</evidence>
<evidence type="ECO:0000256" key="4">
    <source>
        <dbReference type="ARBA" id="ARBA00022989"/>
    </source>
</evidence>
<dbReference type="InterPro" id="IPR000301">
    <property type="entry name" value="Tetraspanin_animals"/>
</dbReference>
<dbReference type="PRINTS" id="PR00259">
    <property type="entry name" value="TMFOUR"/>
</dbReference>
<dbReference type="PANTHER" id="PTHR19282:SF551">
    <property type="entry name" value="RE08073P-RELATED"/>
    <property type="match status" value="1"/>
</dbReference>
<dbReference type="KEGG" id="csol:105366545"/>
<dbReference type="AlphaFoldDB" id="A0AAJ6YSE2"/>
<dbReference type="GeneID" id="105366545"/>
<evidence type="ECO:0000256" key="1">
    <source>
        <dbReference type="ARBA" id="ARBA00004141"/>
    </source>
</evidence>
<evidence type="ECO:0000313" key="7">
    <source>
        <dbReference type="Proteomes" id="UP000695007"/>
    </source>
</evidence>
<keyword evidence="3 6" id="KW-0812">Transmembrane</keyword>
<keyword evidence="4 6" id="KW-1133">Transmembrane helix</keyword>
<sequence>MSLIECFSVIKYILVFVNLIFWVIGATSIALSIWMLVDQTFLVTLSQDHSNFYAGLYILLIAGALMFIVAFLGCCGAYKESQYMLVSFFSCMLLVIVAQVAAGAWLYVNSDRLEELVRSSVHISIKNEYGVISSRTKIVDIFQQQLHCCGANGSNDWAGSKYSNKGSNSEILLTVNQGTIFIVPKSCCKDEKTMDCEKSRKMRIADVIPSAIFNDGCTNLILKELRKQSCIFFGIIITFGVFEIVGLIFSLTLCCAIGSNGRYKA</sequence>
<dbReference type="SUPFAM" id="SSF48652">
    <property type="entry name" value="Tetraspanin"/>
    <property type="match status" value="1"/>
</dbReference>